<dbReference type="AlphaFoldDB" id="A0A401T8N2"/>
<dbReference type="Proteomes" id="UP000287033">
    <property type="component" value="Unassembled WGS sequence"/>
</dbReference>
<protein>
    <submittedName>
        <fullName evidence="2">Uncharacterized protein</fullName>
    </submittedName>
</protein>
<proteinExistence type="predicted"/>
<dbReference type="EMBL" id="BEZZ01019397">
    <property type="protein sequence ID" value="GCC38962.1"/>
    <property type="molecule type" value="Genomic_DNA"/>
</dbReference>
<gene>
    <name evidence="2" type="ORF">chiPu_0023337</name>
</gene>
<sequence>MPPFGGGADPSNAPPIGRDGSLAFRPVRTAGQSERGIPPRPAPPAAIFIGGNAGGAKRATERGNGSSNPRMVMAAADGPALYLWDVGPTV</sequence>
<name>A0A401T8N2_CHIPU</name>
<evidence type="ECO:0000313" key="2">
    <source>
        <dbReference type="EMBL" id="GCC38962.1"/>
    </source>
</evidence>
<accession>A0A401T8N2</accession>
<reference evidence="2 3" key="1">
    <citation type="journal article" date="2018" name="Nat. Ecol. Evol.">
        <title>Shark genomes provide insights into elasmobranch evolution and the origin of vertebrates.</title>
        <authorList>
            <person name="Hara Y"/>
            <person name="Yamaguchi K"/>
            <person name="Onimaru K"/>
            <person name="Kadota M"/>
            <person name="Koyanagi M"/>
            <person name="Keeley SD"/>
            <person name="Tatsumi K"/>
            <person name="Tanaka K"/>
            <person name="Motone F"/>
            <person name="Kageyama Y"/>
            <person name="Nozu R"/>
            <person name="Adachi N"/>
            <person name="Nishimura O"/>
            <person name="Nakagawa R"/>
            <person name="Tanegashima C"/>
            <person name="Kiyatake I"/>
            <person name="Matsumoto R"/>
            <person name="Murakumo K"/>
            <person name="Nishida K"/>
            <person name="Terakita A"/>
            <person name="Kuratani S"/>
            <person name="Sato K"/>
            <person name="Hyodo S Kuraku.S."/>
        </authorList>
    </citation>
    <scope>NUCLEOTIDE SEQUENCE [LARGE SCALE GENOMIC DNA]</scope>
</reference>
<evidence type="ECO:0000256" key="1">
    <source>
        <dbReference type="SAM" id="MobiDB-lite"/>
    </source>
</evidence>
<keyword evidence="3" id="KW-1185">Reference proteome</keyword>
<feature type="region of interest" description="Disordered" evidence="1">
    <location>
        <begin position="1"/>
        <end position="70"/>
    </location>
</feature>
<comment type="caution">
    <text evidence="2">The sequence shown here is derived from an EMBL/GenBank/DDBJ whole genome shotgun (WGS) entry which is preliminary data.</text>
</comment>
<evidence type="ECO:0000313" key="3">
    <source>
        <dbReference type="Proteomes" id="UP000287033"/>
    </source>
</evidence>
<organism evidence="2 3">
    <name type="scientific">Chiloscyllium punctatum</name>
    <name type="common">Brownbanded bambooshark</name>
    <name type="synonym">Hemiscyllium punctatum</name>
    <dbReference type="NCBI Taxonomy" id="137246"/>
    <lineage>
        <taxon>Eukaryota</taxon>
        <taxon>Metazoa</taxon>
        <taxon>Chordata</taxon>
        <taxon>Craniata</taxon>
        <taxon>Vertebrata</taxon>
        <taxon>Chondrichthyes</taxon>
        <taxon>Elasmobranchii</taxon>
        <taxon>Galeomorphii</taxon>
        <taxon>Galeoidea</taxon>
        <taxon>Orectolobiformes</taxon>
        <taxon>Hemiscylliidae</taxon>
        <taxon>Chiloscyllium</taxon>
    </lineage>
</organism>